<dbReference type="InterPro" id="IPR038731">
    <property type="entry name" value="RgtA/B/C-like"/>
</dbReference>
<comment type="caution">
    <text evidence="10">The sequence shown here is derived from an EMBL/GenBank/DDBJ whole genome shotgun (WGS) entry which is preliminary data.</text>
</comment>
<evidence type="ECO:0000256" key="6">
    <source>
        <dbReference type="ARBA" id="ARBA00022989"/>
    </source>
</evidence>
<feature type="transmembrane region" description="Helical" evidence="8">
    <location>
        <begin position="325"/>
        <end position="346"/>
    </location>
</feature>
<keyword evidence="3" id="KW-0328">Glycosyltransferase</keyword>
<protein>
    <recommendedName>
        <fullName evidence="9">Glycosyltransferase RgtA/B/C/D-like domain-containing protein</fullName>
    </recommendedName>
</protein>
<dbReference type="GO" id="GO:0009103">
    <property type="term" value="P:lipopolysaccharide biosynthetic process"/>
    <property type="evidence" value="ECO:0007669"/>
    <property type="project" value="UniProtKB-ARBA"/>
</dbReference>
<dbReference type="EMBL" id="PCRS01000001">
    <property type="protein sequence ID" value="PIP25185.1"/>
    <property type="molecule type" value="Genomic_DNA"/>
</dbReference>
<dbReference type="GO" id="GO:0005886">
    <property type="term" value="C:plasma membrane"/>
    <property type="evidence" value="ECO:0007669"/>
    <property type="project" value="UniProtKB-SubCell"/>
</dbReference>
<dbReference type="GO" id="GO:0010041">
    <property type="term" value="P:response to iron(III) ion"/>
    <property type="evidence" value="ECO:0007669"/>
    <property type="project" value="TreeGrafter"/>
</dbReference>
<dbReference type="PANTHER" id="PTHR33908:SF3">
    <property type="entry name" value="UNDECAPRENYL PHOSPHATE-ALPHA-4-AMINO-4-DEOXY-L-ARABINOSE ARABINOSYL TRANSFERASE"/>
    <property type="match status" value="1"/>
</dbReference>
<evidence type="ECO:0000256" key="2">
    <source>
        <dbReference type="ARBA" id="ARBA00022475"/>
    </source>
</evidence>
<feature type="transmembrane region" description="Helical" evidence="8">
    <location>
        <begin position="358"/>
        <end position="377"/>
    </location>
</feature>
<evidence type="ECO:0000256" key="4">
    <source>
        <dbReference type="ARBA" id="ARBA00022679"/>
    </source>
</evidence>
<feature type="transmembrane region" description="Helical" evidence="8">
    <location>
        <begin position="172"/>
        <end position="189"/>
    </location>
</feature>
<evidence type="ECO:0000313" key="11">
    <source>
        <dbReference type="Proteomes" id="UP000228681"/>
    </source>
</evidence>
<dbReference type="PANTHER" id="PTHR33908">
    <property type="entry name" value="MANNOSYLTRANSFERASE YKCB-RELATED"/>
    <property type="match status" value="1"/>
</dbReference>
<name>A0A2G9Z112_9BACT</name>
<evidence type="ECO:0000256" key="5">
    <source>
        <dbReference type="ARBA" id="ARBA00022692"/>
    </source>
</evidence>
<keyword evidence="2" id="KW-1003">Cell membrane</keyword>
<feature type="transmembrane region" description="Helical" evidence="8">
    <location>
        <begin position="296"/>
        <end position="313"/>
    </location>
</feature>
<keyword evidence="7 8" id="KW-0472">Membrane</keyword>
<keyword evidence="5 8" id="KW-0812">Transmembrane</keyword>
<feature type="transmembrane region" description="Helical" evidence="8">
    <location>
        <begin position="146"/>
        <end position="165"/>
    </location>
</feature>
<dbReference type="AlphaFoldDB" id="A0A2G9Z112"/>
<organism evidence="10 11">
    <name type="scientific">Candidatus Nealsonbacteria bacterium CG23_combo_of_CG06-09_8_20_14_all_36_12</name>
    <dbReference type="NCBI Taxonomy" id="1974718"/>
    <lineage>
        <taxon>Bacteria</taxon>
        <taxon>Candidatus Nealsoniibacteriota</taxon>
    </lineage>
</organism>
<dbReference type="GO" id="GO:0016763">
    <property type="term" value="F:pentosyltransferase activity"/>
    <property type="evidence" value="ECO:0007669"/>
    <property type="project" value="TreeGrafter"/>
</dbReference>
<feature type="transmembrane region" description="Helical" evidence="8">
    <location>
        <begin position="224"/>
        <end position="243"/>
    </location>
</feature>
<evidence type="ECO:0000256" key="1">
    <source>
        <dbReference type="ARBA" id="ARBA00004651"/>
    </source>
</evidence>
<feature type="transmembrane region" description="Helical" evidence="8">
    <location>
        <begin position="119"/>
        <end position="140"/>
    </location>
</feature>
<reference evidence="10 11" key="1">
    <citation type="submission" date="2017-09" db="EMBL/GenBank/DDBJ databases">
        <title>Depth-based differentiation of microbial function through sediment-hosted aquifers and enrichment of novel symbionts in the deep terrestrial subsurface.</title>
        <authorList>
            <person name="Probst A.J."/>
            <person name="Ladd B."/>
            <person name="Jarett J.K."/>
            <person name="Geller-Mcgrath D.E."/>
            <person name="Sieber C.M."/>
            <person name="Emerson J.B."/>
            <person name="Anantharaman K."/>
            <person name="Thomas B.C."/>
            <person name="Malmstrom R."/>
            <person name="Stieglmeier M."/>
            <person name="Klingl A."/>
            <person name="Woyke T."/>
            <person name="Ryan C.M."/>
            <person name="Banfield J.F."/>
        </authorList>
    </citation>
    <scope>NUCLEOTIDE SEQUENCE [LARGE SCALE GENOMIC DNA]</scope>
    <source>
        <strain evidence="10">CG23_combo_of_CG06-09_8_20_14_all_36_12</strain>
    </source>
</reference>
<proteinExistence type="predicted"/>
<evidence type="ECO:0000313" key="10">
    <source>
        <dbReference type="EMBL" id="PIP25185.1"/>
    </source>
</evidence>
<keyword evidence="4" id="KW-0808">Transferase</keyword>
<dbReference type="InterPro" id="IPR050297">
    <property type="entry name" value="LipidA_mod_glycosyltrf_83"/>
</dbReference>
<evidence type="ECO:0000259" key="9">
    <source>
        <dbReference type="Pfam" id="PF13231"/>
    </source>
</evidence>
<feature type="domain" description="Glycosyltransferase RgtA/B/C/D-like" evidence="9">
    <location>
        <begin position="70"/>
        <end position="234"/>
    </location>
</feature>
<sequence length="530" mass="61330">MANLRLPNLILFFLIFVLGISAFFRLWQLDLIPPGLYPDVAINGNDALESLRTDSFKVFYPDNFGREGLFMWLLALSLLVFGISIWSIKIVAAIFGILTILGLYLLIKELFKLVNSKQLTVNSEFIALLSSFFLATSFWHTLFSRIGFRAILLPFILVFAFYFLFRGFRTQKIWSFIVSGIFFGLGFYTYISYRFIILLLPLILLCWFFVYQKQNLQKKFILHTSYFILLIFIVALPIALYFFQNPQDFIGRAAPISVFSAENPIKEFGKSLILHLGMFNFHGDPNWRHNFAGSPMLPWSLGILFLIGVIFSIKELIFSIKNKSCLLLTVNCLLLGWFFVMLLPGILTYEGIPHSLRVIGVIPVVYIFVGLGAWWSYEKLKLIIKNRKALIALCIFFLLAIGYSEFDKYFFNWGKHPKVAEAFTKKYADIGYYLNSLPGDVQKYVIVNERGVPLYGISIPAQSPMFIESAKYGRPYSNYLRAEDLDQIKIDQRKTIIVPLYNGRLFDELQKRFPTGEIQEEKEIKFYEIK</sequence>
<evidence type="ECO:0000256" key="8">
    <source>
        <dbReference type="SAM" id="Phobius"/>
    </source>
</evidence>
<evidence type="ECO:0000256" key="7">
    <source>
        <dbReference type="ARBA" id="ARBA00023136"/>
    </source>
</evidence>
<dbReference type="Pfam" id="PF13231">
    <property type="entry name" value="PMT_2"/>
    <property type="match status" value="1"/>
</dbReference>
<evidence type="ECO:0000256" key="3">
    <source>
        <dbReference type="ARBA" id="ARBA00022676"/>
    </source>
</evidence>
<feature type="transmembrane region" description="Helical" evidence="8">
    <location>
        <begin position="389"/>
        <end position="406"/>
    </location>
</feature>
<gene>
    <name evidence="10" type="ORF">COX34_00065</name>
</gene>
<feature type="transmembrane region" description="Helical" evidence="8">
    <location>
        <begin position="195"/>
        <end position="212"/>
    </location>
</feature>
<feature type="transmembrane region" description="Helical" evidence="8">
    <location>
        <begin position="74"/>
        <end position="107"/>
    </location>
</feature>
<feature type="transmembrane region" description="Helical" evidence="8">
    <location>
        <begin position="9"/>
        <end position="27"/>
    </location>
</feature>
<comment type="subcellular location">
    <subcellularLocation>
        <location evidence="1">Cell membrane</location>
        <topology evidence="1">Multi-pass membrane protein</topology>
    </subcellularLocation>
</comment>
<accession>A0A2G9Z112</accession>
<keyword evidence="6 8" id="KW-1133">Transmembrane helix</keyword>
<dbReference type="Proteomes" id="UP000228681">
    <property type="component" value="Unassembled WGS sequence"/>
</dbReference>